<protein>
    <submittedName>
        <fullName evidence="1">Uncharacterized protein</fullName>
    </submittedName>
</protein>
<reference evidence="1 2" key="1">
    <citation type="submission" date="2016-10" db="EMBL/GenBank/DDBJ databases">
        <authorList>
            <person name="de Groot N.N."/>
        </authorList>
    </citation>
    <scope>NUCLEOTIDE SEQUENCE [LARGE SCALE GENOMIC DNA]</scope>
    <source>
        <strain evidence="1 2">CGMCC 1.10836</strain>
    </source>
</reference>
<keyword evidence="2" id="KW-1185">Reference proteome</keyword>
<dbReference type="STRING" id="1077947.SAMN05216227_105413"/>
<dbReference type="EMBL" id="FOCO01000054">
    <property type="protein sequence ID" value="SEO16002.1"/>
    <property type="molecule type" value="Genomic_DNA"/>
</dbReference>
<proteinExistence type="predicted"/>
<sequence length="37" mass="4282">MKAYDLLGRIFANSRVSHVRVSAPFVRQDFHETAFSQ</sequence>
<accession>A0A1H8MF06</accession>
<dbReference type="Proteomes" id="UP000183002">
    <property type="component" value="Unassembled WGS sequence"/>
</dbReference>
<name>A0A1H8MF06_9RHOB</name>
<evidence type="ECO:0000313" key="1">
    <source>
        <dbReference type="EMBL" id="SEO16002.1"/>
    </source>
</evidence>
<evidence type="ECO:0000313" key="2">
    <source>
        <dbReference type="Proteomes" id="UP000183002"/>
    </source>
</evidence>
<gene>
    <name evidence="1" type="ORF">SAMN05216227_105413</name>
</gene>
<organism evidence="1 2">
    <name type="scientific">Pseudorhodobacter antarcticus</name>
    <dbReference type="NCBI Taxonomy" id="1077947"/>
    <lineage>
        <taxon>Bacteria</taxon>
        <taxon>Pseudomonadati</taxon>
        <taxon>Pseudomonadota</taxon>
        <taxon>Alphaproteobacteria</taxon>
        <taxon>Rhodobacterales</taxon>
        <taxon>Paracoccaceae</taxon>
        <taxon>Pseudorhodobacter</taxon>
    </lineage>
</organism>
<dbReference type="AlphaFoldDB" id="A0A1H8MF06"/>